<protein>
    <recommendedName>
        <fullName evidence="3">DUF697 domain-containing protein</fullName>
    </recommendedName>
</protein>
<accession>A0A6L6PL94</accession>
<dbReference type="Proteomes" id="UP000475582">
    <property type="component" value="Unassembled WGS sequence"/>
</dbReference>
<dbReference type="RefSeq" id="WP_155464571.1">
    <property type="nucleotide sequence ID" value="NZ_WNKY01000015.1"/>
</dbReference>
<comment type="caution">
    <text evidence="1">The sequence shown here is derived from an EMBL/GenBank/DDBJ whole genome shotgun (WGS) entry which is preliminary data.</text>
</comment>
<evidence type="ECO:0000313" key="1">
    <source>
        <dbReference type="EMBL" id="MTV38995.1"/>
    </source>
</evidence>
<sequence length="172" mass="18795">MRSKKDTNWTLVPASERDIAAVRERCRQLVRRRAMVSAGVAAVPIPGLDVVSDLRLFALLIDDINQEFGLSEQQIERLQPKFRLIAYEAAIGVGGMLIGKLVTREVVMQVLRKTGFKAVARQAGKLVPLAGQLASAGIGFMAFRQIGYQHVEACAKVAQELVTAGVHQPAFK</sequence>
<dbReference type="AlphaFoldDB" id="A0A6L6PL94"/>
<reference evidence="1 2" key="1">
    <citation type="submission" date="2019-11" db="EMBL/GenBank/DDBJ databases">
        <title>Type strains purchased from KCTC, JCM and DSMZ.</title>
        <authorList>
            <person name="Lu H."/>
        </authorList>
    </citation>
    <scope>NUCLEOTIDE SEQUENCE [LARGE SCALE GENOMIC DNA]</scope>
    <source>
        <strain evidence="1 2">KCTC 22382</strain>
    </source>
</reference>
<proteinExistence type="predicted"/>
<evidence type="ECO:0000313" key="2">
    <source>
        <dbReference type="Proteomes" id="UP000475582"/>
    </source>
</evidence>
<evidence type="ECO:0008006" key="3">
    <source>
        <dbReference type="Google" id="ProtNLM"/>
    </source>
</evidence>
<name>A0A6L6PL94_9BURK</name>
<dbReference type="EMBL" id="WNKY01000015">
    <property type="protein sequence ID" value="MTV38995.1"/>
    <property type="molecule type" value="Genomic_DNA"/>
</dbReference>
<dbReference type="OrthoDB" id="2646363at2"/>
<gene>
    <name evidence="1" type="ORF">GM676_15575</name>
</gene>
<keyword evidence="2" id="KW-1185">Reference proteome</keyword>
<organism evidence="1 2">
    <name type="scientific">Duganella radicis</name>
    <dbReference type="NCBI Taxonomy" id="551988"/>
    <lineage>
        <taxon>Bacteria</taxon>
        <taxon>Pseudomonadati</taxon>
        <taxon>Pseudomonadota</taxon>
        <taxon>Betaproteobacteria</taxon>
        <taxon>Burkholderiales</taxon>
        <taxon>Oxalobacteraceae</taxon>
        <taxon>Telluria group</taxon>
        <taxon>Duganella</taxon>
    </lineage>
</organism>